<dbReference type="SUPFAM" id="SSF57196">
    <property type="entry name" value="EGF/Laminin"/>
    <property type="match status" value="1"/>
</dbReference>
<dbReference type="SMART" id="SM00181">
    <property type="entry name" value="EGF"/>
    <property type="match status" value="1"/>
</dbReference>
<dbReference type="AlphaFoldDB" id="A0A8J1XST3"/>
<evidence type="ECO:0000256" key="3">
    <source>
        <dbReference type="PROSITE-ProRule" id="PRU00076"/>
    </source>
</evidence>
<dbReference type="Proteomes" id="UP000749559">
    <property type="component" value="Unassembled WGS sequence"/>
</dbReference>
<comment type="caution">
    <text evidence="3">Lacks conserved residue(s) required for the propagation of feature annotation.</text>
</comment>
<keyword evidence="1 3" id="KW-0245">EGF-like domain</keyword>
<evidence type="ECO:0000313" key="4">
    <source>
        <dbReference type="EMBL" id="CAH1779501.1"/>
    </source>
</evidence>
<comment type="caution">
    <text evidence="4">The sequence shown here is derived from an EMBL/GenBank/DDBJ whole genome shotgun (WGS) entry which is preliminary data.</text>
</comment>
<dbReference type="OrthoDB" id="6188462at2759"/>
<dbReference type="PROSITE" id="PS50026">
    <property type="entry name" value="EGF_3"/>
    <property type="match status" value="1"/>
</dbReference>
<keyword evidence="2 3" id="KW-1015">Disulfide bond</keyword>
<dbReference type="CDD" id="cd00054">
    <property type="entry name" value="EGF_CA"/>
    <property type="match status" value="1"/>
</dbReference>
<gene>
    <name evidence="4" type="ORF">OFUS_LOCUS6306</name>
</gene>
<proteinExistence type="predicted"/>
<dbReference type="PROSITE" id="PS00022">
    <property type="entry name" value="EGF_1"/>
    <property type="match status" value="1"/>
</dbReference>
<name>A0A8J1XST3_OWEFU</name>
<reference evidence="4" key="1">
    <citation type="submission" date="2022-03" db="EMBL/GenBank/DDBJ databases">
        <authorList>
            <person name="Martin C."/>
        </authorList>
    </citation>
    <scope>NUCLEOTIDE SEQUENCE</scope>
</reference>
<protein>
    <submittedName>
        <fullName evidence="4">Uncharacterized protein</fullName>
    </submittedName>
</protein>
<organism evidence="4 5">
    <name type="scientific">Owenia fusiformis</name>
    <name type="common">Polychaete worm</name>
    <dbReference type="NCBI Taxonomy" id="6347"/>
    <lineage>
        <taxon>Eukaryota</taxon>
        <taxon>Metazoa</taxon>
        <taxon>Spiralia</taxon>
        <taxon>Lophotrochozoa</taxon>
        <taxon>Annelida</taxon>
        <taxon>Polychaeta</taxon>
        <taxon>Sedentaria</taxon>
        <taxon>Canalipalpata</taxon>
        <taxon>Sabellida</taxon>
        <taxon>Oweniida</taxon>
        <taxon>Oweniidae</taxon>
        <taxon>Owenia</taxon>
    </lineage>
</organism>
<feature type="non-terminal residue" evidence="4">
    <location>
        <position position="99"/>
    </location>
</feature>
<keyword evidence="5" id="KW-1185">Reference proteome</keyword>
<dbReference type="InterPro" id="IPR000742">
    <property type="entry name" value="EGF"/>
</dbReference>
<dbReference type="FunFam" id="2.10.25.10:FF:000118">
    <property type="entry name" value="protein delta homolog 2"/>
    <property type="match status" value="1"/>
</dbReference>
<dbReference type="Pfam" id="PF00008">
    <property type="entry name" value="EGF"/>
    <property type="match status" value="1"/>
</dbReference>
<feature type="disulfide bond" evidence="3">
    <location>
        <begin position="81"/>
        <end position="90"/>
    </location>
</feature>
<dbReference type="Gene3D" id="2.10.25.10">
    <property type="entry name" value="Laminin"/>
    <property type="match status" value="1"/>
</dbReference>
<accession>A0A8J1XST3</accession>
<dbReference type="EMBL" id="CAIIXF020000003">
    <property type="protein sequence ID" value="CAH1779501.1"/>
    <property type="molecule type" value="Genomic_DNA"/>
</dbReference>
<evidence type="ECO:0000256" key="1">
    <source>
        <dbReference type="ARBA" id="ARBA00022536"/>
    </source>
</evidence>
<evidence type="ECO:0000313" key="5">
    <source>
        <dbReference type="Proteomes" id="UP000749559"/>
    </source>
</evidence>
<evidence type="ECO:0000256" key="2">
    <source>
        <dbReference type="ARBA" id="ARBA00023157"/>
    </source>
</evidence>
<sequence length="99" mass="10816">NFVSLKEARIQAIPHNHNIQVIKGNTIGADMAFGNVALLLAVLINISSYTGSDGQTVCEPNPCWNGGTCVDGGNGSFSCDCTVWYFGYFCEYVVDWYRP</sequence>